<dbReference type="RefSeq" id="WP_238722989.1">
    <property type="nucleotide sequence ID" value="NZ_JAHQCW010000048.1"/>
</dbReference>
<evidence type="ECO:0000313" key="4">
    <source>
        <dbReference type="Proteomes" id="UP000712157"/>
    </source>
</evidence>
<evidence type="ECO:0000256" key="2">
    <source>
        <dbReference type="ARBA" id="ARBA00023065"/>
    </source>
</evidence>
<dbReference type="EMBL" id="JAHQCW010000048">
    <property type="protein sequence ID" value="MBU9739050.1"/>
    <property type="molecule type" value="Genomic_DNA"/>
</dbReference>
<evidence type="ECO:0000313" key="3">
    <source>
        <dbReference type="EMBL" id="MBU9739050.1"/>
    </source>
</evidence>
<comment type="caution">
    <text evidence="3">The sequence shown here is derived from an EMBL/GenBank/DDBJ whole genome shotgun (WGS) entry which is preliminary data.</text>
</comment>
<dbReference type="Gene3D" id="1.10.132.50">
    <property type="entry name" value="ATP synthase (C/AC39) subunit, domain 3"/>
    <property type="match status" value="3"/>
</dbReference>
<dbReference type="SUPFAM" id="SSF103486">
    <property type="entry name" value="V-type ATP synthase subunit C"/>
    <property type="match status" value="1"/>
</dbReference>
<sequence>MGNLLTYGGIATKIRAMQKNLIKPEDYRELVLLGSVPEAVNYLRTKRAYQHLLESIDEAHLHRGDVEAVLVRSLYKDFSKLYRFSGLKQRRFLDMYFRQYDIILMKFFLRTIFNPTDEAWNPQMAGEFFRKHSTLDLEKLITAKTVDEFVSDLSGTEYHKPLMHLSQMEHPTLFDYEMTLDLFYFSYLWKTYHKMFKGKELTTLRETYGSMIDLLNIQWIYRAKKYYRISNADIYALLIPIRFKLKQVQIAQLVEAADMNEFDHVLQTTYYAKRADELNGTQLESLYNNLIYKMHQLAKRRNPYSIACINSYLFEKGQEIDNLTTILESIRYGLQPADIMKYIII</sequence>
<dbReference type="PANTHER" id="PTHR38682:SF1">
    <property type="entry name" value="V-TYPE ATP SYNTHASE SUBUNIT C"/>
    <property type="match status" value="1"/>
</dbReference>
<protein>
    <submittedName>
        <fullName evidence="3">V-type ATPase subunit</fullName>
    </submittedName>
</protein>
<reference evidence="3" key="1">
    <citation type="submission" date="2021-06" db="EMBL/GenBank/DDBJ databases">
        <title>Description of novel taxa of the family Lachnospiraceae.</title>
        <authorList>
            <person name="Chaplin A.V."/>
            <person name="Sokolova S.R."/>
            <person name="Pikina A.P."/>
            <person name="Korzhanova M."/>
            <person name="Belova V."/>
            <person name="Korostin D."/>
            <person name="Efimov B.A."/>
        </authorList>
    </citation>
    <scope>NUCLEOTIDE SEQUENCE</scope>
    <source>
        <strain evidence="3">ASD5720</strain>
    </source>
</reference>
<dbReference type="Proteomes" id="UP000712157">
    <property type="component" value="Unassembled WGS sequence"/>
</dbReference>
<dbReference type="InterPro" id="IPR050873">
    <property type="entry name" value="V-ATPase_V0D/AC39_subunit"/>
</dbReference>
<keyword evidence="1" id="KW-0813">Transport</keyword>
<proteinExistence type="predicted"/>
<gene>
    <name evidence="3" type="ORF">KTH89_21160</name>
</gene>
<dbReference type="InterPro" id="IPR044911">
    <property type="entry name" value="V-type_ATPase_csu/dsu_dom_3"/>
</dbReference>
<accession>A0A949NIY5</accession>
<dbReference type="InterPro" id="IPR002843">
    <property type="entry name" value="ATPase_V0-cplx_csu/dsu"/>
</dbReference>
<name>A0A949NIY5_9FIRM</name>
<keyword evidence="2" id="KW-0406">Ion transport</keyword>
<dbReference type="Pfam" id="PF01992">
    <property type="entry name" value="vATP-synt_AC39"/>
    <property type="match status" value="1"/>
</dbReference>
<dbReference type="GO" id="GO:0046961">
    <property type="term" value="F:proton-transporting ATPase activity, rotational mechanism"/>
    <property type="evidence" value="ECO:0007669"/>
    <property type="project" value="InterPro"/>
</dbReference>
<dbReference type="PANTHER" id="PTHR38682">
    <property type="entry name" value="V-TYPE ATP SYNTHASE SUBUNIT C"/>
    <property type="match status" value="1"/>
</dbReference>
<dbReference type="InterPro" id="IPR036079">
    <property type="entry name" value="ATPase_csu/dsu_sf"/>
</dbReference>
<evidence type="ECO:0000256" key="1">
    <source>
        <dbReference type="ARBA" id="ARBA00022448"/>
    </source>
</evidence>
<dbReference type="AlphaFoldDB" id="A0A949NIY5"/>
<organism evidence="3 4">
    <name type="scientific">Diplocloster agilis</name>
    <dbReference type="NCBI Taxonomy" id="2850323"/>
    <lineage>
        <taxon>Bacteria</taxon>
        <taxon>Bacillati</taxon>
        <taxon>Bacillota</taxon>
        <taxon>Clostridia</taxon>
        <taxon>Lachnospirales</taxon>
        <taxon>Lachnospiraceae</taxon>
        <taxon>Diplocloster</taxon>
    </lineage>
</organism>
<keyword evidence="4" id="KW-1185">Reference proteome</keyword>